<evidence type="ECO:0000256" key="2">
    <source>
        <dbReference type="ARBA" id="ARBA00007555"/>
    </source>
</evidence>
<reference evidence="9 10" key="1">
    <citation type="submission" date="2023-06" db="EMBL/GenBank/DDBJ databases">
        <title>Azospirillum isscasensis sp.nov, a bacterium isolated from rhizosphere soil of rice.</title>
        <authorList>
            <person name="Wang H."/>
        </authorList>
    </citation>
    <scope>NUCLEOTIDE SEQUENCE [LARGE SCALE GENOMIC DNA]</scope>
    <source>
        <strain evidence="9 10">C340-1</strain>
    </source>
</reference>
<dbReference type="InterPro" id="IPR005219">
    <property type="entry name" value="PqiA-like_proteobact"/>
</dbReference>
<evidence type="ECO:0000313" key="9">
    <source>
        <dbReference type="EMBL" id="MDQ2102760.1"/>
    </source>
</evidence>
<evidence type="ECO:0000256" key="5">
    <source>
        <dbReference type="ARBA" id="ARBA00022692"/>
    </source>
</evidence>
<keyword evidence="7 8" id="KW-0472">Membrane</keyword>
<dbReference type="Pfam" id="PF04403">
    <property type="entry name" value="PqiA"/>
    <property type="match status" value="2"/>
</dbReference>
<gene>
    <name evidence="9" type="ORF">QSG27_08670</name>
</gene>
<keyword evidence="5 8" id="KW-0812">Transmembrane</keyword>
<keyword evidence="4" id="KW-0997">Cell inner membrane</keyword>
<evidence type="ECO:0000256" key="4">
    <source>
        <dbReference type="ARBA" id="ARBA00022519"/>
    </source>
</evidence>
<evidence type="ECO:0000256" key="6">
    <source>
        <dbReference type="ARBA" id="ARBA00022989"/>
    </source>
</evidence>
<dbReference type="EMBL" id="JAUJFI010000029">
    <property type="protein sequence ID" value="MDQ2102760.1"/>
    <property type="molecule type" value="Genomic_DNA"/>
</dbReference>
<dbReference type="RefSeq" id="WP_306705159.1">
    <property type="nucleotide sequence ID" value="NZ_JAUJFI010000029.1"/>
</dbReference>
<dbReference type="InterPro" id="IPR007498">
    <property type="entry name" value="PqiA-like"/>
</dbReference>
<comment type="caution">
    <text evidence="9">The sequence shown here is derived from an EMBL/GenBank/DDBJ whole genome shotgun (WGS) entry which is preliminary data.</text>
</comment>
<accession>A0ABU0WF25</accession>
<feature type="transmembrane region" description="Helical" evidence="8">
    <location>
        <begin position="348"/>
        <end position="368"/>
    </location>
</feature>
<dbReference type="PANTHER" id="PTHR30462:SF1">
    <property type="entry name" value="INTERMEMBRANE TRANSPORT PROTEIN YEBS"/>
    <property type="match status" value="1"/>
</dbReference>
<evidence type="ECO:0000256" key="1">
    <source>
        <dbReference type="ARBA" id="ARBA00004429"/>
    </source>
</evidence>
<comment type="subcellular location">
    <subcellularLocation>
        <location evidence="1">Cell inner membrane</location>
        <topology evidence="1">Multi-pass membrane protein</topology>
    </subcellularLocation>
</comment>
<evidence type="ECO:0000256" key="7">
    <source>
        <dbReference type="ARBA" id="ARBA00023136"/>
    </source>
</evidence>
<keyword evidence="3" id="KW-1003">Cell membrane</keyword>
<dbReference type="PANTHER" id="PTHR30462">
    <property type="entry name" value="INTERMEMBRANE TRANSPORT PROTEIN PQIB-RELATED"/>
    <property type="match status" value="1"/>
</dbReference>
<dbReference type="InterPro" id="IPR051800">
    <property type="entry name" value="PqiA-PqiB_transport"/>
</dbReference>
<keyword evidence="6 8" id="KW-1133">Transmembrane helix</keyword>
<feature type="transmembrane region" description="Helical" evidence="8">
    <location>
        <begin position="49"/>
        <end position="69"/>
    </location>
</feature>
<feature type="transmembrane region" description="Helical" evidence="8">
    <location>
        <begin position="96"/>
        <end position="125"/>
    </location>
</feature>
<evidence type="ECO:0000256" key="8">
    <source>
        <dbReference type="SAM" id="Phobius"/>
    </source>
</evidence>
<feature type="transmembrane region" description="Helical" evidence="8">
    <location>
        <begin position="146"/>
        <end position="163"/>
    </location>
</feature>
<feature type="transmembrane region" description="Helical" evidence="8">
    <location>
        <begin position="298"/>
        <end position="327"/>
    </location>
</feature>
<feature type="transmembrane region" description="Helical" evidence="8">
    <location>
        <begin position="254"/>
        <end position="278"/>
    </location>
</feature>
<feature type="transmembrane region" description="Helical" evidence="8">
    <location>
        <begin position="175"/>
        <end position="195"/>
    </location>
</feature>
<sequence>MTAPDHPIILCHDCGAQHALPPAVPGHRAECRRCGAVLRHFRSGGLGHAVALAIASVILFVTANLFPVLTFELEGRAQTATLLSGSVALWDGGYEVLGVLVFFVLFLAPLAQVLGTLYVVMPLAAGRRAAPGAAWTFRTVARLRRWAMAEVFLLGLIVAYVKLSDLAELEPGASLAALVAFILVQVWGQASLSPFEVWERIAPQTRAAQAAAAGPARLTACHDCHQVVAGTEGDCPRCGAGLHHRKPDSLRRGWALIAAAVILYIPANLLPIMTVVYFGAGQPDTILSGVEELIAAEMWPVALLVFFASITVPVLKLIGLAYLLWSVQRRSPKRRRDRTRLYRLIEGVGRWSMVDIFMISLLAALVQLGAIATIHAELGAVAFAAVVVITMLASESFDPRLIWDEPQRRDSSHD</sequence>
<proteinExistence type="inferred from homology"/>
<organism evidence="9 10">
    <name type="scientific">Azospirillum isscasi</name>
    <dbReference type="NCBI Taxonomy" id="3053926"/>
    <lineage>
        <taxon>Bacteria</taxon>
        <taxon>Pseudomonadati</taxon>
        <taxon>Pseudomonadota</taxon>
        <taxon>Alphaproteobacteria</taxon>
        <taxon>Rhodospirillales</taxon>
        <taxon>Azospirillaceae</taxon>
        <taxon>Azospirillum</taxon>
    </lineage>
</organism>
<keyword evidence="10" id="KW-1185">Reference proteome</keyword>
<dbReference type="Proteomes" id="UP001227317">
    <property type="component" value="Unassembled WGS sequence"/>
</dbReference>
<evidence type="ECO:0000313" key="10">
    <source>
        <dbReference type="Proteomes" id="UP001227317"/>
    </source>
</evidence>
<dbReference type="NCBIfam" id="TIGR00155">
    <property type="entry name" value="pqiA_fam"/>
    <property type="match status" value="1"/>
</dbReference>
<feature type="transmembrane region" description="Helical" evidence="8">
    <location>
        <begin position="374"/>
        <end position="393"/>
    </location>
</feature>
<name>A0ABU0WF25_9PROT</name>
<protein>
    <submittedName>
        <fullName evidence="9">Paraquat-inducible protein A</fullName>
    </submittedName>
</protein>
<comment type="similarity">
    <text evidence="2">Belongs to the PqiA family.</text>
</comment>
<evidence type="ECO:0000256" key="3">
    <source>
        <dbReference type="ARBA" id="ARBA00022475"/>
    </source>
</evidence>